<dbReference type="InterPro" id="IPR043129">
    <property type="entry name" value="ATPase_NBD"/>
</dbReference>
<sequence>MAKVVAELIAEDSLAEIDSARMARIGRAAIAVALVPAAYQVLGVQVGAGSVQLGWCDLLARPGASVGFSFDLATTPAEQVVGAIADHAGRLIGDNDRGLGVGVAAPGPVDRALRRNLLSITWLARRGLRRSVGGGRAAAHGS</sequence>
<dbReference type="AlphaFoldDB" id="A0A4V2M8H2"/>
<protein>
    <submittedName>
        <fullName evidence="1">Uncharacterized protein</fullName>
    </submittedName>
</protein>
<dbReference type="RefSeq" id="WP_131365903.1">
    <property type="nucleotide sequence ID" value="NZ_SJKB01000023.1"/>
</dbReference>
<name>A0A4V2M8H2_9ACTN</name>
<dbReference type="EMBL" id="SJKB01000023">
    <property type="protein sequence ID" value="TCC51492.1"/>
    <property type="molecule type" value="Genomic_DNA"/>
</dbReference>
<dbReference type="Proteomes" id="UP000291144">
    <property type="component" value="Unassembled WGS sequence"/>
</dbReference>
<organism evidence="1 2">
    <name type="scientific">Kribbella pittospori</name>
    <dbReference type="NCBI Taxonomy" id="722689"/>
    <lineage>
        <taxon>Bacteria</taxon>
        <taxon>Bacillati</taxon>
        <taxon>Actinomycetota</taxon>
        <taxon>Actinomycetes</taxon>
        <taxon>Propionibacteriales</taxon>
        <taxon>Kribbellaceae</taxon>
        <taxon>Kribbella</taxon>
    </lineage>
</organism>
<gene>
    <name evidence="1" type="ORF">E0H73_40965</name>
</gene>
<evidence type="ECO:0000313" key="1">
    <source>
        <dbReference type="EMBL" id="TCC51492.1"/>
    </source>
</evidence>
<proteinExistence type="predicted"/>
<reference evidence="1 2" key="1">
    <citation type="submission" date="2019-02" db="EMBL/GenBank/DDBJ databases">
        <title>Kribbella capetownensis sp. nov. and Kribbella speibonae sp. nov., isolated from soil.</title>
        <authorList>
            <person name="Curtis S.M."/>
            <person name="Norton I."/>
            <person name="Everest G.J."/>
            <person name="Meyers P.R."/>
        </authorList>
    </citation>
    <scope>NUCLEOTIDE SEQUENCE [LARGE SCALE GENOMIC DNA]</scope>
    <source>
        <strain evidence="1 2">NRRL B-24813</strain>
    </source>
</reference>
<accession>A0A4V2M8H2</accession>
<dbReference type="Gene3D" id="3.30.420.40">
    <property type="match status" value="1"/>
</dbReference>
<dbReference type="SUPFAM" id="SSF53067">
    <property type="entry name" value="Actin-like ATPase domain"/>
    <property type="match status" value="1"/>
</dbReference>
<keyword evidence="2" id="KW-1185">Reference proteome</keyword>
<comment type="caution">
    <text evidence="1">The sequence shown here is derived from an EMBL/GenBank/DDBJ whole genome shotgun (WGS) entry which is preliminary data.</text>
</comment>
<evidence type="ECO:0000313" key="2">
    <source>
        <dbReference type="Proteomes" id="UP000291144"/>
    </source>
</evidence>